<proteinExistence type="predicted"/>
<protein>
    <submittedName>
        <fullName evidence="1">Uncharacterized protein</fullName>
    </submittedName>
</protein>
<sequence length="57" mass="6652">MYRGALHISLSYSIKKGYLSQTANLFVNLKSNTMKNTLQSYSIPGIIQYFFWKSIVW</sequence>
<gene>
    <name evidence="1" type="ORF">BACSTE_02704</name>
</gene>
<reference evidence="1 2" key="2">
    <citation type="submission" date="2007-11" db="EMBL/GenBank/DDBJ databases">
        <authorList>
            <person name="Fulton L."/>
            <person name="Clifton S."/>
            <person name="Fulton B."/>
            <person name="Xu J."/>
            <person name="Minx P."/>
            <person name="Pepin K.H."/>
            <person name="Johnson M."/>
            <person name="Thiruvilangam P."/>
            <person name="Bhonagiri V."/>
            <person name="Nash W.E."/>
            <person name="Mardis E.R."/>
            <person name="Wilson R.K."/>
        </authorList>
    </citation>
    <scope>NUCLEOTIDE SEQUENCE [LARGE SCALE GENOMIC DNA]</scope>
    <source>
        <strain evidence="1 2">ATCC 43183</strain>
    </source>
</reference>
<dbReference type="HOGENOM" id="CLU_2987180_0_0_10"/>
<dbReference type="Proteomes" id="UP000004713">
    <property type="component" value="Unassembled WGS sequence"/>
</dbReference>
<organism evidence="1 2">
    <name type="scientific">Bacteroides stercoris ATCC 43183</name>
    <dbReference type="NCBI Taxonomy" id="449673"/>
    <lineage>
        <taxon>Bacteria</taxon>
        <taxon>Pseudomonadati</taxon>
        <taxon>Bacteroidota</taxon>
        <taxon>Bacteroidia</taxon>
        <taxon>Bacteroidales</taxon>
        <taxon>Bacteroidaceae</taxon>
        <taxon>Bacteroides</taxon>
    </lineage>
</organism>
<name>B0NT87_BACSE</name>
<reference evidence="1 2" key="1">
    <citation type="submission" date="2007-11" db="EMBL/GenBank/DDBJ databases">
        <title>Draft genome sequence of Bacteroides stercoris(ATCC 43183).</title>
        <authorList>
            <person name="Sudarsanam P."/>
            <person name="Ley R."/>
            <person name="Guruge J."/>
            <person name="Turnbaugh P.J."/>
            <person name="Mahowald M."/>
            <person name="Liep D."/>
            <person name="Gordon J."/>
        </authorList>
    </citation>
    <scope>NUCLEOTIDE SEQUENCE [LARGE SCALE GENOMIC DNA]</scope>
    <source>
        <strain evidence="1 2">ATCC 43183</strain>
    </source>
</reference>
<dbReference type="EMBL" id="ABFZ02000021">
    <property type="protein sequence ID" value="EDS14304.1"/>
    <property type="molecule type" value="Genomic_DNA"/>
</dbReference>
<evidence type="ECO:0000313" key="1">
    <source>
        <dbReference type="EMBL" id="EDS14304.1"/>
    </source>
</evidence>
<accession>B0NT87</accession>
<comment type="caution">
    <text evidence="1">The sequence shown here is derived from an EMBL/GenBank/DDBJ whole genome shotgun (WGS) entry which is preliminary data.</text>
</comment>
<evidence type="ECO:0000313" key="2">
    <source>
        <dbReference type="Proteomes" id="UP000004713"/>
    </source>
</evidence>
<dbReference type="AlphaFoldDB" id="B0NT87"/>
<dbReference type="eggNOG" id="ENOG5030M6V">
    <property type="taxonomic scope" value="Bacteria"/>
</dbReference>